<evidence type="ECO:0008006" key="3">
    <source>
        <dbReference type="Google" id="ProtNLM"/>
    </source>
</evidence>
<keyword evidence="2" id="KW-1185">Reference proteome</keyword>
<dbReference type="OrthoDB" id="675420at2"/>
<reference evidence="1 2" key="1">
    <citation type="submission" date="2018-03" db="EMBL/GenBank/DDBJ databases">
        <title>Genomic Encyclopedia of Archaeal and Bacterial Type Strains, Phase II (KMG-II): from individual species to whole genera.</title>
        <authorList>
            <person name="Goeker M."/>
        </authorList>
    </citation>
    <scope>NUCLEOTIDE SEQUENCE [LARGE SCALE GENOMIC DNA]</scope>
    <source>
        <strain evidence="1 2">DSM 24859</strain>
    </source>
</reference>
<comment type="caution">
    <text evidence="1">The sequence shown here is derived from an EMBL/GenBank/DDBJ whole genome shotgun (WGS) entry which is preliminary data.</text>
</comment>
<dbReference type="Proteomes" id="UP000240971">
    <property type="component" value="Unassembled WGS sequence"/>
</dbReference>
<name>A0A2P8HK29_CHINA</name>
<evidence type="ECO:0000313" key="2">
    <source>
        <dbReference type="Proteomes" id="UP000240971"/>
    </source>
</evidence>
<gene>
    <name evidence="1" type="ORF">CLV51_103557</name>
</gene>
<proteinExistence type="predicted"/>
<organism evidence="1 2">
    <name type="scientific">Chitinophaga niastensis</name>
    <dbReference type="NCBI Taxonomy" id="536980"/>
    <lineage>
        <taxon>Bacteria</taxon>
        <taxon>Pseudomonadati</taxon>
        <taxon>Bacteroidota</taxon>
        <taxon>Chitinophagia</taxon>
        <taxon>Chitinophagales</taxon>
        <taxon>Chitinophagaceae</taxon>
        <taxon>Chitinophaga</taxon>
    </lineage>
</organism>
<dbReference type="AlphaFoldDB" id="A0A2P8HK29"/>
<evidence type="ECO:0000313" key="1">
    <source>
        <dbReference type="EMBL" id="PSL46576.1"/>
    </source>
</evidence>
<accession>A0A2P8HK29</accession>
<protein>
    <recommendedName>
        <fullName evidence="3">Lipoprotein</fullName>
    </recommendedName>
</protein>
<dbReference type="PROSITE" id="PS51257">
    <property type="entry name" value="PROKAR_LIPOPROTEIN"/>
    <property type="match status" value="1"/>
</dbReference>
<dbReference type="EMBL" id="PYAW01000003">
    <property type="protein sequence ID" value="PSL46576.1"/>
    <property type="molecule type" value="Genomic_DNA"/>
</dbReference>
<dbReference type="RefSeq" id="WP_106529348.1">
    <property type="nucleotide sequence ID" value="NZ_PYAW01000003.1"/>
</dbReference>
<sequence length="152" mass="16845">MKKILFLSLVAGLLYACKKDNIGTKPILTFSRYSQPSLDSGTQQFDVVFNVRDGDGDIENVIAWKIHYIQTPPTPPADTFTYSTMPNIGQNKGNSVKAEVSINMQTISFNLWNPDKGAKPDSLWYTAFILDNAGHSSDTIVTPKIPIFKSKS</sequence>